<evidence type="ECO:0000256" key="2">
    <source>
        <dbReference type="SAM" id="Phobius"/>
    </source>
</evidence>
<accession>A0A834G8V6</accession>
<feature type="transmembrane region" description="Helical" evidence="2">
    <location>
        <begin position="264"/>
        <end position="283"/>
    </location>
</feature>
<organism evidence="3 4">
    <name type="scientific">Rhododendron simsii</name>
    <name type="common">Sims's rhododendron</name>
    <dbReference type="NCBI Taxonomy" id="118357"/>
    <lineage>
        <taxon>Eukaryota</taxon>
        <taxon>Viridiplantae</taxon>
        <taxon>Streptophyta</taxon>
        <taxon>Embryophyta</taxon>
        <taxon>Tracheophyta</taxon>
        <taxon>Spermatophyta</taxon>
        <taxon>Magnoliopsida</taxon>
        <taxon>eudicotyledons</taxon>
        <taxon>Gunneridae</taxon>
        <taxon>Pentapetalae</taxon>
        <taxon>asterids</taxon>
        <taxon>Ericales</taxon>
        <taxon>Ericaceae</taxon>
        <taxon>Ericoideae</taxon>
        <taxon>Rhodoreae</taxon>
        <taxon>Rhododendron</taxon>
    </lineage>
</organism>
<sequence length="383" mass="42682">MVETIPEDLPDRRQSTGVAARATGIRRVPVDEVSGRPLKEALGFDSEPIHYGVFIIRWHSVGARGAAYTETIGVCTVHTPTAEMAVYRRRGGGGCRPEEEAVMAVGDGGAERWKMGWYRGDHESGSVGGYPQSPVLEKRNEARDPSDQTSRSVMTTDTTALSYWLNWRFFLCAIWVLTSIVVSAILIWKFEGSKKSKIAGRDNCRDNVGSLYKDEAWKTSLKVVHPAWLLAYRVIAFSTLLALLIASVVLHGFGMFYFYTQWTFTLLTMYFGLASLFSIYGCWQRCHEVSGDGVDLVTSDAKRGTYVAPALEENAKLQNMSKNMNSHEETSVRKTAGTWGYALQIIYQVCAGAVTLTDCVFWFVLYPFLTSADYRLSFVSIGI</sequence>
<dbReference type="PANTHER" id="PTHR12242">
    <property type="entry name" value="OS02G0130600 PROTEIN-RELATED"/>
    <property type="match status" value="1"/>
</dbReference>
<proteinExistence type="predicted"/>
<keyword evidence="2" id="KW-0812">Transmembrane</keyword>
<keyword evidence="2" id="KW-0472">Membrane</keyword>
<protein>
    <submittedName>
        <fullName evidence="3">Uncharacterized protein</fullName>
    </submittedName>
</protein>
<feature type="transmembrane region" description="Helical" evidence="2">
    <location>
        <begin position="230"/>
        <end position="258"/>
    </location>
</feature>
<feature type="compositionally biased region" description="Basic and acidic residues" evidence="1">
    <location>
        <begin position="136"/>
        <end position="146"/>
    </location>
</feature>
<dbReference type="EMBL" id="WJXA01000012">
    <property type="protein sequence ID" value="KAF7125124.1"/>
    <property type="molecule type" value="Genomic_DNA"/>
</dbReference>
<feature type="region of interest" description="Disordered" evidence="1">
    <location>
        <begin position="124"/>
        <end position="151"/>
    </location>
</feature>
<evidence type="ECO:0000313" key="3">
    <source>
        <dbReference type="EMBL" id="KAF7125124.1"/>
    </source>
</evidence>
<feature type="transmembrane region" description="Helical" evidence="2">
    <location>
        <begin position="345"/>
        <end position="369"/>
    </location>
</feature>
<evidence type="ECO:0000313" key="4">
    <source>
        <dbReference type="Proteomes" id="UP000626092"/>
    </source>
</evidence>
<dbReference type="PANTHER" id="PTHR12242:SF10">
    <property type="entry name" value="TRANSMEMBRANE PROTEIN"/>
    <property type="match status" value="1"/>
</dbReference>
<dbReference type="OrthoDB" id="419711at2759"/>
<evidence type="ECO:0000256" key="1">
    <source>
        <dbReference type="SAM" id="MobiDB-lite"/>
    </source>
</evidence>
<name>A0A834G8V6_RHOSS</name>
<gene>
    <name evidence="3" type="ORF">RHSIM_Rhsim12G0114100</name>
</gene>
<reference evidence="3" key="1">
    <citation type="submission" date="2019-11" db="EMBL/GenBank/DDBJ databases">
        <authorList>
            <person name="Liu Y."/>
            <person name="Hou J."/>
            <person name="Li T.-Q."/>
            <person name="Guan C.-H."/>
            <person name="Wu X."/>
            <person name="Wu H.-Z."/>
            <person name="Ling F."/>
            <person name="Zhang R."/>
            <person name="Shi X.-G."/>
            <person name="Ren J.-P."/>
            <person name="Chen E.-F."/>
            <person name="Sun J.-M."/>
        </authorList>
    </citation>
    <scope>NUCLEOTIDE SEQUENCE</scope>
    <source>
        <strain evidence="3">Adult_tree_wgs_1</strain>
        <tissue evidence="3">Leaves</tissue>
    </source>
</reference>
<comment type="caution">
    <text evidence="3">The sequence shown here is derived from an EMBL/GenBank/DDBJ whole genome shotgun (WGS) entry which is preliminary data.</text>
</comment>
<feature type="transmembrane region" description="Helical" evidence="2">
    <location>
        <begin position="167"/>
        <end position="188"/>
    </location>
</feature>
<dbReference type="Proteomes" id="UP000626092">
    <property type="component" value="Unassembled WGS sequence"/>
</dbReference>
<dbReference type="GO" id="GO:0016020">
    <property type="term" value="C:membrane"/>
    <property type="evidence" value="ECO:0007669"/>
    <property type="project" value="TreeGrafter"/>
</dbReference>
<dbReference type="AlphaFoldDB" id="A0A834G8V6"/>
<keyword evidence="2" id="KW-1133">Transmembrane helix</keyword>
<keyword evidence="4" id="KW-1185">Reference proteome</keyword>